<gene>
    <name evidence="4" type="ORF">FCL40_05400</name>
</gene>
<dbReference type="RefSeq" id="WP_136852096.1">
    <property type="nucleotide sequence ID" value="NZ_SWCI01000002.1"/>
</dbReference>
<evidence type="ECO:0000259" key="3">
    <source>
        <dbReference type="Pfam" id="PF00326"/>
    </source>
</evidence>
<keyword evidence="1" id="KW-0378">Hydrolase</keyword>
<evidence type="ECO:0000256" key="2">
    <source>
        <dbReference type="SAM" id="SignalP"/>
    </source>
</evidence>
<dbReference type="PANTHER" id="PTHR42776">
    <property type="entry name" value="SERINE PEPTIDASE S9 FAMILY MEMBER"/>
    <property type="match status" value="1"/>
</dbReference>
<evidence type="ECO:0000313" key="5">
    <source>
        <dbReference type="Proteomes" id="UP000305674"/>
    </source>
</evidence>
<dbReference type="SUPFAM" id="SSF53474">
    <property type="entry name" value="alpha/beta-Hydrolases"/>
    <property type="match status" value="1"/>
</dbReference>
<dbReference type="InterPro" id="IPR001375">
    <property type="entry name" value="Peptidase_S9_cat"/>
</dbReference>
<dbReference type="FunFam" id="3.40.50.1820:FF:000442">
    <property type="entry name" value="Subfamily S9C unassigned peptidase"/>
    <property type="match status" value="1"/>
</dbReference>
<keyword evidence="5" id="KW-1185">Reference proteome</keyword>
<dbReference type="Pfam" id="PF00326">
    <property type="entry name" value="Peptidase_S9"/>
    <property type="match status" value="1"/>
</dbReference>
<dbReference type="Proteomes" id="UP000305674">
    <property type="component" value="Unassembled WGS sequence"/>
</dbReference>
<dbReference type="EMBL" id="SWCI01000002">
    <property type="protein sequence ID" value="TKB50587.1"/>
    <property type="molecule type" value="Genomic_DNA"/>
</dbReference>
<keyword evidence="2" id="KW-0732">Signal</keyword>
<dbReference type="GO" id="GO:0004252">
    <property type="term" value="F:serine-type endopeptidase activity"/>
    <property type="evidence" value="ECO:0007669"/>
    <property type="project" value="TreeGrafter"/>
</dbReference>
<evidence type="ECO:0000256" key="1">
    <source>
        <dbReference type="ARBA" id="ARBA00022801"/>
    </source>
</evidence>
<feature type="chain" id="PRO_5020963218" evidence="2">
    <location>
        <begin position="21"/>
        <end position="661"/>
    </location>
</feature>
<accession>A0A4U1BHQ2</accession>
<organism evidence="4 5">
    <name type="scientific">Ferrimonas sediminicola</name>
    <dbReference type="NCBI Taxonomy" id="2569538"/>
    <lineage>
        <taxon>Bacteria</taxon>
        <taxon>Pseudomonadati</taxon>
        <taxon>Pseudomonadota</taxon>
        <taxon>Gammaproteobacteria</taxon>
        <taxon>Alteromonadales</taxon>
        <taxon>Ferrimonadaceae</taxon>
        <taxon>Ferrimonas</taxon>
    </lineage>
</organism>
<sequence>MKIGSLALITALAAPGVALSQDVEQFSKHAAYNSMKISPDGEYFAATYPFKDHTRLAVLSAKDFSIQCQFYFRDKESVAGYWWGNDDRLLMTISTQTGQFAQPRWTGELFAGNADCSKREQLFGYRKGSSGERAAFQMVDLLGDDPKHILIASNEKRSQFTDLYKLNIYTGRKRLLERSDFKNNSVEVDHEGNWRVTSSYETERDGLLKAEATGKSSYYYKDPSSGEWEEFSSVSHVRSSAAGATEIVDFTADNRGLILSENIDQSQKALYRFDLDSKEKTLLAKHEVVDLRPLYRAYFKEDGKKVNEIVGAIAEDGVPEAIFFDEDSAYAKEYRGLEAAFPGQVISITSQTRDDSKWVVKVRSDRNPGQFFLYDRTARKVSYLTSTRPWIDDKKMATVKPVSFKARDGLQLHGYLTIPAGMEAKNLPLIIHPHGGPYGPRDHWGFNPETQMYASGGYATLQVNFRGSGGYGREFEDMGYGEWGGTMQDDLTDATRWAIDQGIADKDRICISGASYGGYASLMGVVKEPDLYQCAIGYVGVYDLDLMMNKGNVAERIGWGERYMSQAFGKTKEERDSRSPAKFADKIKAGVFLVHGGKDLQAHYENAHVMADALKKANKPYTWLFKNTEGHGFYDEENNKELYTMMLKFLDEHIGSNAKAN</sequence>
<dbReference type="AlphaFoldDB" id="A0A4U1BHQ2"/>
<reference evidence="4 5" key="1">
    <citation type="submission" date="2019-04" db="EMBL/GenBank/DDBJ databases">
        <authorList>
            <person name="Hwang J.C."/>
        </authorList>
    </citation>
    <scope>NUCLEOTIDE SEQUENCE [LARGE SCALE GENOMIC DNA]</scope>
    <source>
        <strain evidence="4 5">IMCC35001</strain>
    </source>
</reference>
<feature type="signal peptide" evidence="2">
    <location>
        <begin position="1"/>
        <end position="20"/>
    </location>
</feature>
<dbReference type="PANTHER" id="PTHR42776:SF27">
    <property type="entry name" value="DIPEPTIDYL PEPTIDASE FAMILY MEMBER 6"/>
    <property type="match status" value="1"/>
</dbReference>
<evidence type="ECO:0000313" key="4">
    <source>
        <dbReference type="EMBL" id="TKB50587.1"/>
    </source>
</evidence>
<dbReference type="Gene3D" id="3.40.50.1820">
    <property type="entry name" value="alpha/beta hydrolase"/>
    <property type="match status" value="1"/>
</dbReference>
<dbReference type="OrthoDB" id="4269629at2"/>
<dbReference type="GO" id="GO:0006508">
    <property type="term" value="P:proteolysis"/>
    <property type="evidence" value="ECO:0007669"/>
    <property type="project" value="InterPro"/>
</dbReference>
<proteinExistence type="predicted"/>
<feature type="domain" description="Peptidase S9 prolyl oligopeptidase catalytic" evidence="3">
    <location>
        <begin position="444"/>
        <end position="656"/>
    </location>
</feature>
<name>A0A4U1BHQ2_9GAMM</name>
<dbReference type="SUPFAM" id="SSF82171">
    <property type="entry name" value="DPP6 N-terminal domain-like"/>
    <property type="match status" value="1"/>
</dbReference>
<dbReference type="InterPro" id="IPR029058">
    <property type="entry name" value="AB_hydrolase_fold"/>
</dbReference>
<protein>
    <submittedName>
        <fullName evidence="4">S9 family peptidase</fullName>
    </submittedName>
</protein>
<comment type="caution">
    <text evidence="4">The sequence shown here is derived from an EMBL/GenBank/DDBJ whole genome shotgun (WGS) entry which is preliminary data.</text>
</comment>